<evidence type="ECO:0000313" key="3">
    <source>
        <dbReference type="Proteomes" id="UP001374584"/>
    </source>
</evidence>
<proteinExistence type="predicted"/>
<sequence length="167" mass="18749">MARWTSSGSIREKVVTAAEKTTITPQKRKHIEKGLPKSDHINLGNSSQQDSSYDVSQQLVKLESKLYQTSQVWDDVSTKLQCTLKDYTKHRDEHQANKVVLDTTESMLHNKVHTLDTALEAAKDVIARGFVDGFSATLKQFQAIYPDLDTSSFNPIKIVVDGEIVDE</sequence>
<evidence type="ECO:0000256" key="1">
    <source>
        <dbReference type="SAM" id="MobiDB-lite"/>
    </source>
</evidence>
<dbReference type="Proteomes" id="UP001374584">
    <property type="component" value="Unassembled WGS sequence"/>
</dbReference>
<comment type="caution">
    <text evidence="2">The sequence shown here is derived from an EMBL/GenBank/DDBJ whole genome shotgun (WGS) entry which is preliminary data.</text>
</comment>
<evidence type="ECO:0000313" key="2">
    <source>
        <dbReference type="EMBL" id="KAK7377541.1"/>
    </source>
</evidence>
<dbReference type="EMBL" id="JAYMYR010000002">
    <property type="protein sequence ID" value="KAK7377541.1"/>
    <property type="molecule type" value="Genomic_DNA"/>
</dbReference>
<gene>
    <name evidence="2" type="ORF">VNO80_02967</name>
</gene>
<organism evidence="2 3">
    <name type="scientific">Phaseolus coccineus</name>
    <name type="common">Scarlet runner bean</name>
    <name type="synonym">Phaseolus multiflorus</name>
    <dbReference type="NCBI Taxonomy" id="3886"/>
    <lineage>
        <taxon>Eukaryota</taxon>
        <taxon>Viridiplantae</taxon>
        <taxon>Streptophyta</taxon>
        <taxon>Embryophyta</taxon>
        <taxon>Tracheophyta</taxon>
        <taxon>Spermatophyta</taxon>
        <taxon>Magnoliopsida</taxon>
        <taxon>eudicotyledons</taxon>
        <taxon>Gunneridae</taxon>
        <taxon>Pentapetalae</taxon>
        <taxon>rosids</taxon>
        <taxon>fabids</taxon>
        <taxon>Fabales</taxon>
        <taxon>Fabaceae</taxon>
        <taxon>Papilionoideae</taxon>
        <taxon>50 kb inversion clade</taxon>
        <taxon>NPAAA clade</taxon>
        <taxon>indigoferoid/millettioid clade</taxon>
        <taxon>Phaseoleae</taxon>
        <taxon>Phaseolus</taxon>
    </lineage>
</organism>
<reference evidence="2 3" key="1">
    <citation type="submission" date="2024-01" db="EMBL/GenBank/DDBJ databases">
        <title>The genomes of 5 underutilized Papilionoideae crops provide insights into root nodulation and disease resistanc.</title>
        <authorList>
            <person name="Jiang F."/>
        </authorList>
    </citation>
    <scope>NUCLEOTIDE SEQUENCE [LARGE SCALE GENOMIC DNA]</scope>
    <source>
        <strain evidence="2">JINMINGXINNONG_FW02</strain>
        <tissue evidence="2">Leaves</tissue>
    </source>
</reference>
<feature type="region of interest" description="Disordered" evidence="1">
    <location>
        <begin position="1"/>
        <end position="52"/>
    </location>
</feature>
<accession>A0AAN9RM12</accession>
<dbReference type="AlphaFoldDB" id="A0AAN9RM12"/>
<protein>
    <submittedName>
        <fullName evidence="2">Uncharacterized protein</fullName>
    </submittedName>
</protein>
<keyword evidence="3" id="KW-1185">Reference proteome</keyword>
<name>A0AAN9RM12_PHACN</name>